<reference evidence="2" key="1">
    <citation type="submission" date="2020-08" db="EMBL/GenBank/DDBJ databases">
        <title>Multicomponent nature underlies the extraordinary mechanical properties of spider dragline silk.</title>
        <authorList>
            <person name="Kono N."/>
            <person name="Nakamura H."/>
            <person name="Mori M."/>
            <person name="Yoshida Y."/>
            <person name="Ohtoshi R."/>
            <person name="Malay A.D."/>
            <person name="Moran D.A.P."/>
            <person name="Tomita M."/>
            <person name="Numata K."/>
            <person name="Arakawa K."/>
        </authorList>
    </citation>
    <scope>NUCLEOTIDE SEQUENCE</scope>
</reference>
<dbReference type="EMBL" id="BMAW01051852">
    <property type="protein sequence ID" value="GFS82719.1"/>
    <property type="molecule type" value="Genomic_DNA"/>
</dbReference>
<proteinExistence type="predicted"/>
<organism evidence="2 3">
    <name type="scientific">Nephila pilipes</name>
    <name type="common">Giant wood spider</name>
    <name type="synonym">Nephila maculata</name>
    <dbReference type="NCBI Taxonomy" id="299642"/>
    <lineage>
        <taxon>Eukaryota</taxon>
        <taxon>Metazoa</taxon>
        <taxon>Ecdysozoa</taxon>
        <taxon>Arthropoda</taxon>
        <taxon>Chelicerata</taxon>
        <taxon>Arachnida</taxon>
        <taxon>Araneae</taxon>
        <taxon>Araneomorphae</taxon>
        <taxon>Entelegynae</taxon>
        <taxon>Araneoidea</taxon>
        <taxon>Nephilidae</taxon>
        <taxon>Nephila</taxon>
    </lineage>
</organism>
<protein>
    <submittedName>
        <fullName evidence="2">Uncharacterized protein</fullName>
    </submittedName>
</protein>
<dbReference type="Proteomes" id="UP000887013">
    <property type="component" value="Unassembled WGS sequence"/>
</dbReference>
<comment type="caution">
    <text evidence="2">The sequence shown here is derived from an EMBL/GenBank/DDBJ whole genome shotgun (WGS) entry which is preliminary data.</text>
</comment>
<gene>
    <name evidence="2" type="ORF">NPIL_701091</name>
</gene>
<name>A0A8X6MXJ3_NEPPI</name>
<evidence type="ECO:0000313" key="2">
    <source>
        <dbReference type="EMBL" id="GFS82719.1"/>
    </source>
</evidence>
<sequence>MMKDWLSPSSSKKCTVSEEENSQCNSKAFSSWNTEAGSLGSLLDSFSYIFSEDRYDLGYIRLESQKVVLISEYPASVRLYRSSPQNNIEIETQTKRLFEANII</sequence>
<evidence type="ECO:0000313" key="3">
    <source>
        <dbReference type="Proteomes" id="UP000887013"/>
    </source>
</evidence>
<dbReference type="AlphaFoldDB" id="A0A8X6MXJ3"/>
<accession>A0A8X6MXJ3</accession>
<feature type="region of interest" description="Disordered" evidence="1">
    <location>
        <begin position="1"/>
        <end position="20"/>
    </location>
</feature>
<evidence type="ECO:0000256" key="1">
    <source>
        <dbReference type="SAM" id="MobiDB-lite"/>
    </source>
</evidence>
<keyword evidence="3" id="KW-1185">Reference proteome</keyword>